<gene>
    <name evidence="4" type="ORF">N8I77_000996</name>
</gene>
<evidence type="ECO:0000256" key="2">
    <source>
        <dbReference type="SAM" id="Phobius"/>
    </source>
</evidence>
<accession>A0AAD9SQW0</accession>
<evidence type="ECO:0000313" key="4">
    <source>
        <dbReference type="EMBL" id="KAK2614144.1"/>
    </source>
</evidence>
<feature type="region of interest" description="Disordered" evidence="1">
    <location>
        <begin position="293"/>
        <end position="321"/>
    </location>
</feature>
<feature type="compositionally biased region" description="Gly residues" evidence="1">
    <location>
        <begin position="294"/>
        <end position="304"/>
    </location>
</feature>
<keyword evidence="2" id="KW-0472">Membrane</keyword>
<dbReference type="EMBL" id="JAUJFL010000001">
    <property type="protein sequence ID" value="KAK2614144.1"/>
    <property type="molecule type" value="Genomic_DNA"/>
</dbReference>
<comment type="caution">
    <text evidence="4">The sequence shown here is derived from an EMBL/GenBank/DDBJ whole genome shotgun (WGS) entry which is preliminary data.</text>
</comment>
<feature type="signal peptide" evidence="3">
    <location>
        <begin position="1"/>
        <end position="25"/>
    </location>
</feature>
<keyword evidence="2" id="KW-0812">Transmembrane</keyword>
<keyword evidence="5" id="KW-1185">Reference proteome</keyword>
<evidence type="ECO:0000256" key="1">
    <source>
        <dbReference type="SAM" id="MobiDB-lite"/>
    </source>
</evidence>
<dbReference type="Proteomes" id="UP001265746">
    <property type="component" value="Unassembled WGS sequence"/>
</dbReference>
<dbReference type="AlphaFoldDB" id="A0AAD9SQW0"/>
<evidence type="ECO:0000256" key="3">
    <source>
        <dbReference type="SAM" id="SignalP"/>
    </source>
</evidence>
<protein>
    <submittedName>
        <fullName evidence="4">Uncharacterized protein</fullName>
    </submittedName>
</protein>
<organism evidence="4 5">
    <name type="scientific">Phomopsis amygdali</name>
    <name type="common">Fusicoccum amygdali</name>
    <dbReference type="NCBI Taxonomy" id="1214568"/>
    <lineage>
        <taxon>Eukaryota</taxon>
        <taxon>Fungi</taxon>
        <taxon>Dikarya</taxon>
        <taxon>Ascomycota</taxon>
        <taxon>Pezizomycotina</taxon>
        <taxon>Sordariomycetes</taxon>
        <taxon>Sordariomycetidae</taxon>
        <taxon>Diaporthales</taxon>
        <taxon>Diaporthaceae</taxon>
        <taxon>Diaporthe</taxon>
    </lineage>
</organism>
<sequence>MKLANIRHSFQAVFLTASLASTVMAETAEGCSLAYRQNIAAAVSCGSRDAVTRCLSDLAEDQGLLQNCLVSAGCTLQDAKRDATWAANSCKMNSDSEESNLELRRLHGLHGLRTIREVVEIRAAAGDDDKTTLSTSKTSDITAAASTTNSWVMVNHVKGTTYTTVTCMTPTTVATSACSFINDADDTQCVATTAVIPTCLPGLMCSFSQTNGAVRCATRGGMDTGGFIVAGVLGVAVALSVATVCFMCCRERRAHKRDRRAAEAQAALAAVDEAKKASRAGTGMAGGDYVPLMGAGGSGPGRGRPGQADPFNEGQQYYDSR</sequence>
<keyword evidence="3" id="KW-0732">Signal</keyword>
<feature type="transmembrane region" description="Helical" evidence="2">
    <location>
        <begin position="225"/>
        <end position="249"/>
    </location>
</feature>
<keyword evidence="2" id="KW-1133">Transmembrane helix</keyword>
<reference evidence="4" key="1">
    <citation type="submission" date="2023-06" db="EMBL/GenBank/DDBJ databases">
        <authorList>
            <person name="Noh H."/>
        </authorList>
    </citation>
    <scope>NUCLEOTIDE SEQUENCE</scope>
    <source>
        <strain evidence="4">DUCC20226</strain>
    </source>
</reference>
<feature type="chain" id="PRO_5042152777" evidence="3">
    <location>
        <begin position="26"/>
        <end position="321"/>
    </location>
</feature>
<name>A0AAD9SQW0_PHOAM</name>
<evidence type="ECO:0000313" key="5">
    <source>
        <dbReference type="Proteomes" id="UP001265746"/>
    </source>
</evidence>
<proteinExistence type="predicted"/>